<reference evidence="2 3" key="1">
    <citation type="submission" date="2014-07" db="EMBL/GenBank/DDBJ databases">
        <title>Whole Genome Sequence of the Amycolatopsis methanolica 239.</title>
        <authorList>
            <person name="Tang B."/>
        </authorList>
    </citation>
    <scope>NUCLEOTIDE SEQUENCE [LARGE SCALE GENOMIC DNA]</scope>
    <source>
        <strain evidence="2 3">239</strain>
    </source>
</reference>
<feature type="transmembrane region" description="Helical" evidence="1">
    <location>
        <begin position="164"/>
        <end position="189"/>
    </location>
</feature>
<proteinExistence type="predicted"/>
<feature type="transmembrane region" description="Helical" evidence="1">
    <location>
        <begin position="201"/>
        <end position="228"/>
    </location>
</feature>
<keyword evidence="3" id="KW-1185">Reference proteome</keyword>
<dbReference type="Proteomes" id="UP000062973">
    <property type="component" value="Chromosome"/>
</dbReference>
<accession>A0A076MHH2</accession>
<dbReference type="PATRIC" id="fig|1068978.7.peg.19"/>
<evidence type="ECO:0000313" key="2">
    <source>
        <dbReference type="EMBL" id="AIJ20109.1"/>
    </source>
</evidence>
<dbReference type="Gene3D" id="3.40.50.300">
    <property type="entry name" value="P-loop containing nucleotide triphosphate hydrolases"/>
    <property type="match status" value="1"/>
</dbReference>
<dbReference type="RefSeq" id="WP_017985963.1">
    <property type="nucleotide sequence ID" value="NZ_AQUL01000001.1"/>
</dbReference>
<evidence type="ECO:0000256" key="1">
    <source>
        <dbReference type="SAM" id="Phobius"/>
    </source>
</evidence>
<evidence type="ECO:0000313" key="3">
    <source>
        <dbReference type="Proteomes" id="UP000062973"/>
    </source>
</evidence>
<sequence>MTQQHEQEELARVHYLPTHRADTTPTPAETEVVEGELISEEEYQRLFTQRGQAIERYKGYRRDLVTAGRAVKTVAFHDRTKTLVKATGRHVFGYPIAGAGVVLKRWRDTHGASRYERQMLAAELEGDHERLLEWEARDVAEKQRRHQRVMDWVAAPGQWIKAGALGIVGVAGFLLVLGMILAVSSGHIADVIGPISAVVDAIAFAVWFVVTYGVFLLAGGTAAGFYYLHYQGRKHVELPGWLRSAPAAAGGPETAVDESVIMNALRNLGHPALNKKLKEGWGTAITPTWVQPPLPVGHGWEFVLRLPSGVPATSINARKTVLAHNLGRRPEEVWVEVDDNDPMAMKCLVLDPGSLRKPVPDYPLLDGGQTDFWTGFPVGIDARWNPVETPVFERNFVKAGIMGSGKSTLVQTELAGAVLDPLVDIDVFCFAENNDYEWLRPVASIISMGDTAENVQACMDHIHALHDSLAERGRLLREYGISAVTREAAEKDDRLRPRIVVIDECQSFFRQDKPEDRREVVNLVVRFFSAARKYGIVLNFATPTPSDQSLPRDLVAVTTNKACFAIGDKARNNVVLGEKAYENGLSALELKPAVKKGGKIVALNDVGTSVTVGYMDTPGLLRSYNLTDQQKAAIVTRGVELRGGRVHRAAIEQPQQRDLLADVAAVLEPGEDKVPATDVCSRLRKLAPDYRPYLSLKAEGLRDQLAEHGCKVTKVSVLMVFTERVHQALAAREGGNG</sequence>
<dbReference type="STRING" id="1068978.AMETH_0017"/>
<dbReference type="InterPro" id="IPR027417">
    <property type="entry name" value="P-loop_NTPase"/>
</dbReference>
<dbReference type="AlphaFoldDB" id="A0A076MHH2"/>
<name>A0A076MHH2_AMYME</name>
<keyword evidence="1" id="KW-1133">Transmembrane helix</keyword>
<organism evidence="2 3">
    <name type="scientific">Amycolatopsis methanolica 239</name>
    <dbReference type="NCBI Taxonomy" id="1068978"/>
    <lineage>
        <taxon>Bacteria</taxon>
        <taxon>Bacillati</taxon>
        <taxon>Actinomycetota</taxon>
        <taxon>Actinomycetes</taxon>
        <taxon>Pseudonocardiales</taxon>
        <taxon>Pseudonocardiaceae</taxon>
        <taxon>Amycolatopsis</taxon>
        <taxon>Amycolatopsis methanolica group</taxon>
    </lineage>
</organism>
<dbReference type="SUPFAM" id="SSF52540">
    <property type="entry name" value="P-loop containing nucleoside triphosphate hydrolases"/>
    <property type="match status" value="1"/>
</dbReference>
<dbReference type="EMBL" id="CP009110">
    <property type="protein sequence ID" value="AIJ20109.1"/>
    <property type="molecule type" value="Genomic_DNA"/>
</dbReference>
<keyword evidence="1" id="KW-0812">Transmembrane</keyword>
<dbReference type="OrthoDB" id="3315716at2"/>
<keyword evidence="1" id="KW-0472">Membrane</keyword>
<dbReference type="eggNOG" id="COG1674">
    <property type="taxonomic scope" value="Bacteria"/>
</dbReference>
<gene>
    <name evidence="2" type="ORF">AMETH_0017</name>
</gene>
<dbReference type="KEGG" id="amq:AMETH_0017"/>
<protein>
    <submittedName>
        <fullName evidence="2">TraJ protein</fullName>
    </submittedName>
</protein>
<dbReference type="HOGENOM" id="CLU_020567_0_0_11"/>